<evidence type="ECO:0000313" key="1">
    <source>
        <dbReference type="EMBL" id="TXF87047.1"/>
    </source>
</evidence>
<dbReference type="SUPFAM" id="SSF69635">
    <property type="entry name" value="Type III secretory system chaperone-like"/>
    <property type="match status" value="1"/>
</dbReference>
<dbReference type="Gene3D" id="3.30.1460.10">
    <property type="match status" value="1"/>
</dbReference>
<organism evidence="1 2">
    <name type="scientific">Neolewinella aurantiaca</name>
    <dbReference type="NCBI Taxonomy" id="2602767"/>
    <lineage>
        <taxon>Bacteria</taxon>
        <taxon>Pseudomonadati</taxon>
        <taxon>Bacteroidota</taxon>
        <taxon>Saprospiria</taxon>
        <taxon>Saprospirales</taxon>
        <taxon>Lewinellaceae</taxon>
        <taxon>Neolewinella</taxon>
    </lineage>
</organism>
<dbReference type="AlphaFoldDB" id="A0A5C7FIA4"/>
<protein>
    <submittedName>
        <fullName evidence="1">Uncharacterized protein</fullName>
    </submittedName>
</protein>
<evidence type="ECO:0000313" key="2">
    <source>
        <dbReference type="Proteomes" id="UP000321907"/>
    </source>
</evidence>
<gene>
    <name evidence="1" type="ORF">FUA23_18810</name>
</gene>
<reference evidence="1 2" key="1">
    <citation type="submission" date="2019-08" db="EMBL/GenBank/DDBJ databases">
        <title>Lewinella sp. strain SSH13 Genome sequencing and assembly.</title>
        <authorList>
            <person name="Kim I."/>
        </authorList>
    </citation>
    <scope>NUCLEOTIDE SEQUENCE [LARGE SCALE GENOMIC DNA]</scope>
    <source>
        <strain evidence="1 2">SSH13</strain>
    </source>
</reference>
<dbReference type="OrthoDB" id="1489794at2"/>
<dbReference type="EMBL" id="VOXD01000037">
    <property type="protein sequence ID" value="TXF87047.1"/>
    <property type="molecule type" value="Genomic_DNA"/>
</dbReference>
<dbReference type="RefSeq" id="WP_147932317.1">
    <property type="nucleotide sequence ID" value="NZ_VOXD01000037.1"/>
</dbReference>
<comment type="caution">
    <text evidence="1">The sequence shown here is derived from an EMBL/GenBank/DDBJ whole genome shotgun (WGS) entry which is preliminary data.</text>
</comment>
<sequence length="445" mass="51680">MSIWDNLFGRASGYDPDSGPDYSFGRYTDAFKTPENYAAWDKALSAFERGQYLESIEAFMAYLYDPTEDNVKWQPEEGKLYFEFYQGSKRVTGFADVEQLRATARIARLDANNADLLHRLTTMNYEMKYSRFAIDEDDCLTIVFDSPINDASPHKLYHALKEMALRADKQDDLLLDEFRDFLSPVEITHLRELSTEEKELKLGFLRDRIQGVIDYLATGKLNPEDQPGAVAYLLLDLVYKLDYLLIPEGYSMEALERMHRMYFAREDEQPVTYKNVRLLSELQHLLRRAPESFSEELYAGKSTFGITLPANHDRLSALIDNELPNMDWYQDNGLPEVAQAIPGYIVGYALFNYAVPPPDKDLLQLYYRVREDEYFRKLGYKQQFLDRDGRPARRAIRAAVNDLAERHHDSYPRLRPAVSQLNFDNLTDFGRSFLSMVRELDLSKP</sequence>
<accession>A0A5C7FIA4</accession>
<name>A0A5C7FIA4_9BACT</name>
<keyword evidence="2" id="KW-1185">Reference proteome</keyword>
<proteinExistence type="predicted"/>
<dbReference type="Proteomes" id="UP000321907">
    <property type="component" value="Unassembled WGS sequence"/>
</dbReference>